<evidence type="ECO:0000313" key="3">
    <source>
        <dbReference type="Proteomes" id="UP000235682"/>
    </source>
</evidence>
<evidence type="ECO:0000313" key="2">
    <source>
        <dbReference type="EMBL" id="PMC57769.1"/>
    </source>
</evidence>
<organism evidence="2 3">
    <name type="scientific">Dolosicoccus paucivorans</name>
    <dbReference type="NCBI Taxonomy" id="84521"/>
    <lineage>
        <taxon>Bacteria</taxon>
        <taxon>Bacillati</taxon>
        <taxon>Bacillota</taxon>
        <taxon>Bacilli</taxon>
        <taxon>Lactobacillales</taxon>
        <taxon>Aerococcaceae</taxon>
        <taxon>Dolosicoccus</taxon>
    </lineage>
</organism>
<dbReference type="AlphaFoldDB" id="A0A2N6SL49"/>
<evidence type="ECO:0000259" key="1">
    <source>
        <dbReference type="Pfam" id="PF07872"/>
    </source>
</evidence>
<keyword evidence="3" id="KW-1185">Reference proteome</keyword>
<gene>
    <name evidence="2" type="ORF">CJ205_07870</name>
</gene>
<dbReference type="InterPro" id="IPR012454">
    <property type="entry name" value="DUF1659"/>
</dbReference>
<dbReference type="RefSeq" id="WP_102228112.1">
    <property type="nucleotide sequence ID" value="NZ_PNFY01000046.1"/>
</dbReference>
<protein>
    <recommendedName>
        <fullName evidence="1">DUF1659 domain-containing protein</fullName>
    </recommendedName>
</protein>
<dbReference type="Pfam" id="PF07872">
    <property type="entry name" value="DUF1659"/>
    <property type="match status" value="1"/>
</dbReference>
<accession>A0A2N6SL49</accession>
<dbReference type="EMBL" id="PNHE01000048">
    <property type="protein sequence ID" value="PMC57769.1"/>
    <property type="molecule type" value="Genomic_DNA"/>
</dbReference>
<sequence length="66" mass="7213">MNNTFKEAQLELLIDDGTEKGAKHTLKGLKEGATGDVIKEVIESFDSLIDDSCQEAVAVVQTHYFA</sequence>
<dbReference type="Proteomes" id="UP000235682">
    <property type="component" value="Unassembled WGS sequence"/>
</dbReference>
<reference evidence="2 3" key="1">
    <citation type="submission" date="2017-09" db="EMBL/GenBank/DDBJ databases">
        <title>Bacterial strain isolated from the female urinary microbiota.</title>
        <authorList>
            <person name="Thomas-White K."/>
            <person name="Kumar N."/>
            <person name="Forster S."/>
            <person name="Putonti C."/>
            <person name="Lawley T."/>
            <person name="Wolfe A.J."/>
        </authorList>
    </citation>
    <scope>NUCLEOTIDE SEQUENCE [LARGE SCALE GENOMIC DNA]</scope>
    <source>
        <strain evidence="2 3">UMB0852</strain>
    </source>
</reference>
<name>A0A2N6SL49_9LACT</name>
<proteinExistence type="predicted"/>
<dbReference type="STRING" id="84521.SAMN04487994_10496"/>
<comment type="caution">
    <text evidence="2">The sequence shown here is derived from an EMBL/GenBank/DDBJ whole genome shotgun (WGS) entry which is preliminary data.</text>
</comment>
<feature type="domain" description="DUF1659" evidence="1">
    <location>
        <begin position="2"/>
        <end position="59"/>
    </location>
</feature>